<evidence type="ECO:0000313" key="2">
    <source>
        <dbReference type="EMBL" id="EFX78749.1"/>
    </source>
</evidence>
<dbReference type="HOGENOM" id="CLU_2225848_0_0_1"/>
<dbReference type="EMBL" id="GL732556">
    <property type="protein sequence ID" value="EFX78749.1"/>
    <property type="molecule type" value="Genomic_DNA"/>
</dbReference>
<sequence>MATTAGVDREVLAPVDDRVSTCLDGEKQVNTQQQKSSGRIFRPDRGPESAAGDMADRNGNISFKLCSYEKKRQRNFQGLSCERQKPVQVQHPLTTYALIIKKGRIV</sequence>
<reference evidence="2 3" key="1">
    <citation type="journal article" date="2011" name="Science">
        <title>The ecoresponsive genome of Daphnia pulex.</title>
        <authorList>
            <person name="Colbourne J.K."/>
            <person name="Pfrender M.E."/>
            <person name="Gilbert D."/>
            <person name="Thomas W.K."/>
            <person name="Tucker A."/>
            <person name="Oakley T.H."/>
            <person name="Tokishita S."/>
            <person name="Aerts A."/>
            <person name="Arnold G.J."/>
            <person name="Basu M.K."/>
            <person name="Bauer D.J."/>
            <person name="Caceres C.E."/>
            <person name="Carmel L."/>
            <person name="Casola C."/>
            <person name="Choi J.H."/>
            <person name="Detter J.C."/>
            <person name="Dong Q."/>
            <person name="Dusheyko S."/>
            <person name="Eads B.D."/>
            <person name="Frohlich T."/>
            <person name="Geiler-Samerotte K.A."/>
            <person name="Gerlach D."/>
            <person name="Hatcher P."/>
            <person name="Jogdeo S."/>
            <person name="Krijgsveld J."/>
            <person name="Kriventseva E.V."/>
            <person name="Kultz D."/>
            <person name="Laforsch C."/>
            <person name="Lindquist E."/>
            <person name="Lopez J."/>
            <person name="Manak J.R."/>
            <person name="Muller J."/>
            <person name="Pangilinan J."/>
            <person name="Patwardhan R.P."/>
            <person name="Pitluck S."/>
            <person name="Pritham E.J."/>
            <person name="Rechtsteiner A."/>
            <person name="Rho M."/>
            <person name="Rogozin I.B."/>
            <person name="Sakarya O."/>
            <person name="Salamov A."/>
            <person name="Schaack S."/>
            <person name="Shapiro H."/>
            <person name="Shiga Y."/>
            <person name="Skalitzky C."/>
            <person name="Smith Z."/>
            <person name="Souvorov A."/>
            <person name="Sung W."/>
            <person name="Tang Z."/>
            <person name="Tsuchiya D."/>
            <person name="Tu H."/>
            <person name="Vos H."/>
            <person name="Wang M."/>
            <person name="Wolf Y.I."/>
            <person name="Yamagata H."/>
            <person name="Yamada T."/>
            <person name="Ye Y."/>
            <person name="Shaw J.R."/>
            <person name="Andrews J."/>
            <person name="Crease T.J."/>
            <person name="Tang H."/>
            <person name="Lucas S.M."/>
            <person name="Robertson H.M."/>
            <person name="Bork P."/>
            <person name="Koonin E.V."/>
            <person name="Zdobnov E.M."/>
            <person name="Grigoriev I.V."/>
            <person name="Lynch M."/>
            <person name="Boore J.L."/>
        </authorList>
    </citation>
    <scope>NUCLEOTIDE SEQUENCE [LARGE SCALE GENOMIC DNA]</scope>
</reference>
<name>E9GP38_DAPPU</name>
<feature type="compositionally biased region" description="Polar residues" evidence="1">
    <location>
        <begin position="28"/>
        <end position="37"/>
    </location>
</feature>
<feature type="region of interest" description="Disordered" evidence="1">
    <location>
        <begin position="27"/>
        <end position="56"/>
    </location>
</feature>
<protein>
    <submittedName>
        <fullName evidence="2">Uncharacterized protein</fullName>
    </submittedName>
</protein>
<dbReference type="Proteomes" id="UP000000305">
    <property type="component" value="Unassembled WGS sequence"/>
</dbReference>
<dbReference type="KEGG" id="dpx:DAPPUDRAFT_105007"/>
<dbReference type="AlphaFoldDB" id="E9GP38"/>
<dbReference type="InParanoid" id="E9GP38"/>
<proteinExistence type="predicted"/>
<gene>
    <name evidence="2" type="ORF">DAPPUDRAFT_105007</name>
</gene>
<accession>E9GP38</accession>
<keyword evidence="3" id="KW-1185">Reference proteome</keyword>
<evidence type="ECO:0000313" key="3">
    <source>
        <dbReference type="Proteomes" id="UP000000305"/>
    </source>
</evidence>
<evidence type="ECO:0000256" key="1">
    <source>
        <dbReference type="SAM" id="MobiDB-lite"/>
    </source>
</evidence>
<organism evidence="2 3">
    <name type="scientific">Daphnia pulex</name>
    <name type="common">Water flea</name>
    <dbReference type="NCBI Taxonomy" id="6669"/>
    <lineage>
        <taxon>Eukaryota</taxon>
        <taxon>Metazoa</taxon>
        <taxon>Ecdysozoa</taxon>
        <taxon>Arthropoda</taxon>
        <taxon>Crustacea</taxon>
        <taxon>Branchiopoda</taxon>
        <taxon>Diplostraca</taxon>
        <taxon>Cladocera</taxon>
        <taxon>Anomopoda</taxon>
        <taxon>Daphniidae</taxon>
        <taxon>Daphnia</taxon>
    </lineage>
</organism>